<gene>
    <name evidence="10" type="ORF">V5799_016401</name>
</gene>
<evidence type="ECO:0000313" key="11">
    <source>
        <dbReference type="Proteomes" id="UP001321473"/>
    </source>
</evidence>
<dbReference type="PIRSF" id="PIRSF006336">
    <property type="entry name" value="B-gal"/>
    <property type="match status" value="1"/>
</dbReference>
<evidence type="ECO:0000259" key="9">
    <source>
        <dbReference type="Pfam" id="PF21317"/>
    </source>
</evidence>
<comment type="similarity">
    <text evidence="1 6">Belongs to the glycosyl hydrolase 35 family.</text>
</comment>
<dbReference type="InterPro" id="IPR026283">
    <property type="entry name" value="B-gal_1-like"/>
</dbReference>
<dbReference type="SUPFAM" id="SSF51445">
    <property type="entry name" value="(Trans)glycosidases"/>
    <property type="match status" value="1"/>
</dbReference>
<dbReference type="GO" id="GO:0004565">
    <property type="term" value="F:beta-galactosidase activity"/>
    <property type="evidence" value="ECO:0007669"/>
    <property type="project" value="InterPro"/>
</dbReference>
<keyword evidence="3" id="KW-0378">Hydrolase</keyword>
<dbReference type="InterPro" id="IPR001944">
    <property type="entry name" value="Glycoside_Hdrlase_35"/>
</dbReference>
<dbReference type="EMBL" id="JARKHS020006883">
    <property type="protein sequence ID" value="KAK8782256.1"/>
    <property type="molecule type" value="Genomic_DNA"/>
</dbReference>
<feature type="domain" description="Glycoside hydrolase 35 catalytic" evidence="8">
    <location>
        <begin position="34"/>
        <end position="349"/>
    </location>
</feature>
<feature type="active site" description="Nucleophile" evidence="5">
    <location>
        <position position="264"/>
    </location>
</feature>
<evidence type="ECO:0000256" key="7">
    <source>
        <dbReference type="SAM" id="SignalP"/>
    </source>
</evidence>
<organism evidence="10 11">
    <name type="scientific">Amblyomma americanum</name>
    <name type="common">Lone star tick</name>
    <dbReference type="NCBI Taxonomy" id="6943"/>
    <lineage>
        <taxon>Eukaryota</taxon>
        <taxon>Metazoa</taxon>
        <taxon>Ecdysozoa</taxon>
        <taxon>Arthropoda</taxon>
        <taxon>Chelicerata</taxon>
        <taxon>Arachnida</taxon>
        <taxon>Acari</taxon>
        <taxon>Parasitiformes</taxon>
        <taxon>Ixodida</taxon>
        <taxon>Ixodoidea</taxon>
        <taxon>Ixodidae</taxon>
        <taxon>Amblyomminae</taxon>
        <taxon>Amblyomma</taxon>
    </lineage>
</organism>
<keyword evidence="11" id="KW-1185">Reference proteome</keyword>
<sequence>MVSIWTVTSVIGILLQCCQAADKRSISVDHVNKTFLKDGEPFRYVAGEMHYFRVPKPYWKDRLHKIKMAGLNAVSFYIEWSGHEPEPGEYNFEDMYDLKSFLDEVQAEGLLAVARPGPYICGERDNGGLPYWLLRQNRLMIYRTMDKTFISAVDSWFDKLLPILEPYLYKNGGPIFAVQVENEYGHYDRCDKAYMEHLLTVLEAHLGKDVVYYRTDFTTTKKYECDKVRDIIVAGNFKASPDIEESLNTMKEANPQPAPMVVGEYYTGWMDYWGWKHSTSSADAIVETYTDLMKRGASVTFYMFVGGTNFGFKAAKADSYPLTTSYDYGAPVTESGDIRPIYHAIRDVTLRYMGNEPEGRLPRNKTKLYVGKVVMTDYISLDEVMDHFREKGWLKRRRWTDPVAFEYMKQDGGFLVHTATVPVETDGEGTLYLPNMADRAYVRAGGELFIFYNHVVSGGEVRRSNKIPIKKGDTLTILVENMGREDYGAVNHDFKGLRHVLVNDVRVMNWTSEAVPITSNRDITELMRIIQRTGNGTVPGFFHGRFSLRKGKKVTLYVPATILKAYPEENRVMLFETEGAAENLAIKLVDEPLLDIDIENPSP</sequence>
<comment type="caution">
    <text evidence="10">The sequence shown here is derived from an EMBL/GenBank/DDBJ whole genome shotgun (WGS) entry which is preliminary data.</text>
</comment>
<dbReference type="FunFam" id="3.20.20.80:FF:000017">
    <property type="entry name" value="Beta-galactosidase"/>
    <property type="match status" value="1"/>
</dbReference>
<evidence type="ECO:0008006" key="12">
    <source>
        <dbReference type="Google" id="ProtNLM"/>
    </source>
</evidence>
<dbReference type="AlphaFoldDB" id="A0AAQ4F587"/>
<dbReference type="GO" id="GO:0005975">
    <property type="term" value="P:carbohydrate metabolic process"/>
    <property type="evidence" value="ECO:0007669"/>
    <property type="project" value="InterPro"/>
</dbReference>
<dbReference type="InterPro" id="IPR048912">
    <property type="entry name" value="BetaGal1-like_ABD1"/>
</dbReference>
<proteinExistence type="inferred from homology"/>
<evidence type="ECO:0000256" key="4">
    <source>
        <dbReference type="ARBA" id="ARBA00023180"/>
    </source>
</evidence>
<keyword evidence="4" id="KW-0325">Glycoprotein</keyword>
<feature type="chain" id="PRO_5042864549" description="Beta-galactosidase" evidence="7">
    <location>
        <begin position="21"/>
        <end position="603"/>
    </location>
</feature>
<evidence type="ECO:0000256" key="3">
    <source>
        <dbReference type="ARBA" id="ARBA00022801"/>
    </source>
</evidence>
<dbReference type="Gene3D" id="2.60.120.260">
    <property type="entry name" value="Galactose-binding domain-like"/>
    <property type="match status" value="2"/>
</dbReference>
<keyword evidence="2 7" id="KW-0732">Signal</keyword>
<evidence type="ECO:0000256" key="5">
    <source>
        <dbReference type="PIRSR" id="PIRSR006336-1"/>
    </source>
</evidence>
<dbReference type="Gene3D" id="3.20.20.80">
    <property type="entry name" value="Glycosidases"/>
    <property type="match status" value="1"/>
</dbReference>
<evidence type="ECO:0000256" key="1">
    <source>
        <dbReference type="ARBA" id="ARBA00009809"/>
    </source>
</evidence>
<feature type="signal peptide" evidence="7">
    <location>
        <begin position="1"/>
        <end position="20"/>
    </location>
</feature>
<dbReference type="InterPro" id="IPR017853">
    <property type="entry name" value="GH"/>
</dbReference>
<dbReference type="PANTHER" id="PTHR23421">
    <property type="entry name" value="BETA-GALACTOSIDASE RELATED"/>
    <property type="match status" value="1"/>
</dbReference>
<accession>A0AAQ4F587</accession>
<evidence type="ECO:0000256" key="2">
    <source>
        <dbReference type="ARBA" id="ARBA00022729"/>
    </source>
</evidence>
<evidence type="ECO:0000256" key="6">
    <source>
        <dbReference type="RuleBase" id="RU003679"/>
    </source>
</evidence>
<evidence type="ECO:0000313" key="10">
    <source>
        <dbReference type="EMBL" id="KAK8782256.1"/>
    </source>
</evidence>
<dbReference type="PRINTS" id="PR00742">
    <property type="entry name" value="GLHYDRLASE35"/>
</dbReference>
<dbReference type="InterPro" id="IPR031330">
    <property type="entry name" value="Gly_Hdrlase_35_cat"/>
</dbReference>
<feature type="active site" description="Proton donor" evidence="5">
    <location>
        <position position="183"/>
    </location>
</feature>
<dbReference type="Pfam" id="PF01301">
    <property type="entry name" value="Glyco_hydro_35"/>
    <property type="match status" value="1"/>
</dbReference>
<reference evidence="10 11" key="1">
    <citation type="journal article" date="2023" name="Arcadia Sci">
        <title>De novo assembly of a long-read Amblyomma americanum tick genome.</title>
        <authorList>
            <person name="Chou S."/>
            <person name="Poskanzer K.E."/>
            <person name="Rollins M."/>
            <person name="Thuy-Boun P.S."/>
        </authorList>
    </citation>
    <scope>NUCLEOTIDE SEQUENCE [LARGE SCALE GENOMIC DNA]</scope>
    <source>
        <strain evidence="10">F_SG_1</strain>
        <tissue evidence="10">Salivary glands</tissue>
    </source>
</reference>
<dbReference type="Proteomes" id="UP001321473">
    <property type="component" value="Unassembled WGS sequence"/>
</dbReference>
<name>A0AAQ4F587_AMBAM</name>
<protein>
    <recommendedName>
        <fullName evidence="12">Beta-galactosidase</fullName>
    </recommendedName>
</protein>
<feature type="domain" description="Beta-galactosidase 1-like first all-beta" evidence="9">
    <location>
        <begin position="402"/>
        <end position="512"/>
    </location>
</feature>
<dbReference type="Pfam" id="PF21317">
    <property type="entry name" value="BetaGal_ABD_1"/>
    <property type="match status" value="1"/>
</dbReference>
<evidence type="ECO:0000259" key="8">
    <source>
        <dbReference type="Pfam" id="PF01301"/>
    </source>
</evidence>